<dbReference type="HOGENOM" id="CLU_1018711_0_0_11"/>
<dbReference type="OrthoDB" id="4698424at2"/>
<organism evidence="3 4">
    <name type="scientific">Mycolicibacterium chubuense (strain NBB4)</name>
    <name type="common">Mycobacterium chubuense</name>
    <dbReference type="NCBI Taxonomy" id="710421"/>
    <lineage>
        <taxon>Bacteria</taxon>
        <taxon>Bacillati</taxon>
        <taxon>Actinomycetota</taxon>
        <taxon>Actinomycetes</taxon>
        <taxon>Mycobacteriales</taxon>
        <taxon>Mycobacteriaceae</taxon>
        <taxon>Mycolicibacterium</taxon>
    </lineage>
</organism>
<dbReference type="STRING" id="710421.Mycch_5045"/>
<dbReference type="SUPFAM" id="SSF54637">
    <property type="entry name" value="Thioesterase/thiol ester dehydrase-isomerase"/>
    <property type="match status" value="1"/>
</dbReference>
<dbReference type="InterPro" id="IPR029069">
    <property type="entry name" value="HotDog_dom_sf"/>
</dbReference>
<proteinExistence type="predicted"/>
<dbReference type="PATRIC" id="fig|710421.3.peg.5029"/>
<dbReference type="NCBIfam" id="TIGR00369">
    <property type="entry name" value="unchar_dom_1"/>
    <property type="match status" value="1"/>
</dbReference>
<dbReference type="KEGG" id="mcb:Mycch_5045"/>
<keyword evidence="4" id="KW-1185">Reference proteome</keyword>
<dbReference type="InterPro" id="IPR006683">
    <property type="entry name" value="Thioestr_dom"/>
</dbReference>
<dbReference type="Proteomes" id="UP000006057">
    <property type="component" value="Chromosome"/>
</dbReference>
<evidence type="ECO:0000259" key="2">
    <source>
        <dbReference type="Pfam" id="PF03061"/>
    </source>
</evidence>
<dbReference type="Gene3D" id="3.10.129.10">
    <property type="entry name" value="Hotdog Thioesterase"/>
    <property type="match status" value="1"/>
</dbReference>
<dbReference type="GO" id="GO:0016289">
    <property type="term" value="F:acyl-CoA hydrolase activity"/>
    <property type="evidence" value="ECO:0007669"/>
    <property type="project" value="UniProtKB-ARBA"/>
</dbReference>
<dbReference type="AlphaFoldDB" id="I4BR25"/>
<sequence>MLHPLNTPLGRFGIDTSEDGAQRCTASIPVHGLANPLTGLPSVAPLAMLVDHLGGLVNHNRRGPGEWTVSSELSLELTPGAAAVIAASPDAPIVGQSRPLGSKDRGALAWCELRANDVVIATATVRSFYISVPADLASWPDQSTGSLPGTTLAALMAVEVGETGGAATVLMQTADPVLNNSVGMVHGGVSSMGLELVGSAALNAGAPDTPLKTASLRVNFVRPFHGGADAHYLAKPVHAGRSSGVAEARAVGHDGRVALLARLTAYR</sequence>
<dbReference type="InterPro" id="IPR003736">
    <property type="entry name" value="PAAI_dom"/>
</dbReference>
<feature type="domain" description="Thioesterase" evidence="2">
    <location>
        <begin position="183"/>
        <end position="257"/>
    </location>
</feature>
<dbReference type="RefSeq" id="WP_014818198.1">
    <property type="nucleotide sequence ID" value="NC_018027.1"/>
</dbReference>
<accession>I4BR25</accession>
<evidence type="ECO:0000256" key="1">
    <source>
        <dbReference type="ARBA" id="ARBA00022801"/>
    </source>
</evidence>
<dbReference type="EMBL" id="CP003053">
    <property type="protein sequence ID" value="AFM19732.1"/>
    <property type="molecule type" value="Genomic_DNA"/>
</dbReference>
<evidence type="ECO:0000313" key="4">
    <source>
        <dbReference type="Proteomes" id="UP000006057"/>
    </source>
</evidence>
<protein>
    <recommendedName>
        <fullName evidence="2">Thioesterase domain-containing protein</fullName>
    </recommendedName>
</protein>
<gene>
    <name evidence="3" type="ordered locus">Mycch_5045</name>
</gene>
<name>I4BR25_MYCCN</name>
<reference evidence="3 4" key="1">
    <citation type="submission" date="2012-06" db="EMBL/GenBank/DDBJ databases">
        <title>Complete sequence of chromosome of Mycobacterium chubuense NBB4.</title>
        <authorList>
            <consortium name="US DOE Joint Genome Institute"/>
            <person name="Lucas S."/>
            <person name="Han J."/>
            <person name="Lapidus A."/>
            <person name="Cheng J.-F."/>
            <person name="Goodwin L."/>
            <person name="Pitluck S."/>
            <person name="Peters L."/>
            <person name="Mikhailova N."/>
            <person name="Teshima H."/>
            <person name="Detter J.C."/>
            <person name="Han C."/>
            <person name="Tapia R."/>
            <person name="Land M."/>
            <person name="Hauser L."/>
            <person name="Kyrpides N."/>
            <person name="Ivanova N."/>
            <person name="Pagani I."/>
            <person name="Mattes T."/>
            <person name="Holmes A."/>
            <person name="Rutledge P."/>
            <person name="Paulsen I."/>
            <person name="Coleman N."/>
            <person name="Woyke T."/>
        </authorList>
    </citation>
    <scope>NUCLEOTIDE SEQUENCE [LARGE SCALE GENOMIC DNA]</scope>
    <source>
        <strain evidence="3 4">NBB4</strain>
    </source>
</reference>
<evidence type="ECO:0000313" key="3">
    <source>
        <dbReference type="EMBL" id="AFM19732.1"/>
    </source>
</evidence>
<keyword evidence="1" id="KW-0378">Hydrolase</keyword>
<dbReference type="Pfam" id="PF03061">
    <property type="entry name" value="4HBT"/>
    <property type="match status" value="1"/>
</dbReference>
<dbReference type="CDD" id="cd03443">
    <property type="entry name" value="PaaI_thioesterase"/>
    <property type="match status" value="1"/>
</dbReference>
<dbReference type="eggNOG" id="ENOG502ZJP4">
    <property type="taxonomic scope" value="Bacteria"/>
</dbReference>